<dbReference type="GO" id="GO:0006355">
    <property type="term" value="P:regulation of DNA-templated transcription"/>
    <property type="evidence" value="ECO:0007669"/>
    <property type="project" value="InterPro"/>
</dbReference>
<dbReference type="InterPro" id="IPR016032">
    <property type="entry name" value="Sig_transdc_resp-reg_C-effctor"/>
</dbReference>
<dbReference type="PANTHER" id="PTHR44688">
    <property type="entry name" value="DNA-BINDING TRANSCRIPTIONAL ACTIVATOR DEVR_DOSR"/>
    <property type="match status" value="1"/>
</dbReference>
<feature type="domain" description="HTH luxR-type" evidence="4">
    <location>
        <begin position="542"/>
        <end position="607"/>
    </location>
</feature>
<keyword evidence="1" id="KW-0805">Transcription regulation</keyword>
<evidence type="ECO:0000256" key="1">
    <source>
        <dbReference type="ARBA" id="ARBA00023015"/>
    </source>
</evidence>
<dbReference type="OrthoDB" id="4811808at2"/>
<accession>A0A1I0TNS3</accession>
<dbReference type="Gene3D" id="1.10.10.10">
    <property type="entry name" value="Winged helix-like DNA-binding domain superfamily/Winged helix DNA-binding domain"/>
    <property type="match status" value="1"/>
</dbReference>
<dbReference type="SMART" id="SM00421">
    <property type="entry name" value="HTH_LUXR"/>
    <property type="match status" value="1"/>
</dbReference>
<dbReference type="AlphaFoldDB" id="A0A1I0TNS3"/>
<dbReference type="InterPro" id="IPR036388">
    <property type="entry name" value="WH-like_DNA-bd_sf"/>
</dbReference>
<protein>
    <submittedName>
        <fullName evidence="5">Regulatory protein, luxR family</fullName>
    </submittedName>
</protein>
<evidence type="ECO:0000313" key="5">
    <source>
        <dbReference type="EMBL" id="SFA53395.1"/>
    </source>
</evidence>
<keyword evidence="3" id="KW-0804">Transcription</keyword>
<dbReference type="GeneID" id="85486173"/>
<evidence type="ECO:0000256" key="2">
    <source>
        <dbReference type="ARBA" id="ARBA00023125"/>
    </source>
</evidence>
<dbReference type="RefSeq" id="WP_068365957.1">
    <property type="nucleotide sequence ID" value="NZ_FOJN01000008.1"/>
</dbReference>
<name>A0A1I0TNS3_9NOCA</name>
<evidence type="ECO:0000259" key="4">
    <source>
        <dbReference type="PROSITE" id="PS50043"/>
    </source>
</evidence>
<sequence length="617" mass="64389">MTLDDAPAGATAIDVRDHSALTVLALRSVGLEPNPYLVSEIAALPIPDAVGAIERTADLTDVSSALRETVGPHGTTILLRRVATGLLDAQILAPDTAVALATAGVRLPALADFLTRTAESATPKHAPALWDAAIAAGADPGRAAAPRARARLAAGDLDAAAQQADTVLTDPTSDDEAKRGAARVAATVALRRGAPSHAASVYRWLGAARAGSDVAHAVVSLLAVGERETAETFSGAPSSALPTSDTARNALVADGMLASVSETPTAALGSMLRACALADPTTDDHPASLAGLLAIHLGDPRTARDVLTEASTTRTGLLGAWAAMLLGDVDAAETRIRRTEPDCLDRRDLLWWSGLRAAVARRRGDTGALASTLADARRLLVEVEPDLYTVLPVGELWLASTRLGDAGRIRHAVDRTSAILAGLGEPPLWATAWHWYGVQAAILAGAPADLVPHARTLGALAAHSPHAAAVAAAGRCWLRVLQGEPDADDVRASTRSLERFGHAWEAARLASDAALRVDDTRTATALLQTAREITSAAAVPDASSSTGELTDREAEVAHHLVLGLTYREIGARLYISAKTVEHHVARIRRRLDAGSRSELLSMLRAAGYGQQEEREHP</sequence>
<dbReference type="InterPro" id="IPR000792">
    <property type="entry name" value="Tscrpt_reg_LuxR_C"/>
</dbReference>
<dbReference type="Pfam" id="PF00196">
    <property type="entry name" value="GerE"/>
    <property type="match status" value="1"/>
</dbReference>
<dbReference type="CDD" id="cd06170">
    <property type="entry name" value="LuxR_C_like"/>
    <property type="match status" value="1"/>
</dbReference>
<evidence type="ECO:0000313" key="6">
    <source>
        <dbReference type="Proteomes" id="UP000182054"/>
    </source>
</evidence>
<dbReference type="Proteomes" id="UP000182054">
    <property type="component" value="Unassembled WGS sequence"/>
</dbReference>
<dbReference type="GO" id="GO:0003677">
    <property type="term" value="F:DNA binding"/>
    <property type="evidence" value="ECO:0007669"/>
    <property type="project" value="UniProtKB-KW"/>
</dbReference>
<keyword evidence="2" id="KW-0238">DNA-binding</keyword>
<dbReference type="PANTHER" id="PTHR44688:SF16">
    <property type="entry name" value="DNA-BINDING TRANSCRIPTIONAL ACTIVATOR DEVR_DOSR"/>
    <property type="match status" value="1"/>
</dbReference>
<proteinExistence type="predicted"/>
<dbReference type="PRINTS" id="PR00038">
    <property type="entry name" value="HTHLUXR"/>
</dbReference>
<dbReference type="PROSITE" id="PS50043">
    <property type="entry name" value="HTH_LUXR_2"/>
    <property type="match status" value="1"/>
</dbReference>
<dbReference type="PROSITE" id="PS00622">
    <property type="entry name" value="HTH_LUXR_1"/>
    <property type="match status" value="1"/>
</dbReference>
<dbReference type="SUPFAM" id="SSF46894">
    <property type="entry name" value="C-terminal effector domain of the bipartite response regulators"/>
    <property type="match status" value="1"/>
</dbReference>
<reference evidence="5 6" key="1">
    <citation type="submission" date="2016-10" db="EMBL/GenBank/DDBJ databases">
        <authorList>
            <person name="de Groot N.N."/>
        </authorList>
    </citation>
    <scope>NUCLEOTIDE SEQUENCE [LARGE SCALE GENOMIC DNA]</scope>
    <source>
        <strain evidence="5 6">DSM 44908</strain>
    </source>
</reference>
<dbReference type="EMBL" id="FOJN01000008">
    <property type="protein sequence ID" value="SFA53395.1"/>
    <property type="molecule type" value="Genomic_DNA"/>
</dbReference>
<evidence type="ECO:0000256" key="3">
    <source>
        <dbReference type="ARBA" id="ARBA00023163"/>
    </source>
</evidence>
<organism evidence="5 6">
    <name type="scientific">Rhodococcoides kroppenstedtii</name>
    <dbReference type="NCBI Taxonomy" id="293050"/>
    <lineage>
        <taxon>Bacteria</taxon>
        <taxon>Bacillati</taxon>
        <taxon>Actinomycetota</taxon>
        <taxon>Actinomycetes</taxon>
        <taxon>Mycobacteriales</taxon>
        <taxon>Nocardiaceae</taxon>
        <taxon>Rhodococcoides</taxon>
    </lineage>
</organism>
<gene>
    <name evidence="5" type="ORF">SAMN05444374_10876</name>
</gene>